<sequence>MTIHATELAPQYFDWVAAHAEGLLVAVKATAESGAGADGQELVRFAQAATGTATDASSYAEQVQNVAQEEQLSWLTTLGKHFIGVFQKGGETFAGFVTGIIPTLIVLMTAFYALTELVGEQRVHGFARFAGRVALTRYTVLPVLAMFFLTNPMAYTFGTFLEEKHKPAFYDSAVSFCHPILGLFPHANPGEYFVWGGILVALQELERNGTLPPNYHIRLAIFYFGVGVVVILLRGMLTERITRFMATRQKVEL</sequence>
<dbReference type="PROSITE" id="PS51107">
    <property type="entry name" value="PTS_EIIC_TYPE_5"/>
    <property type="match status" value="1"/>
</dbReference>
<evidence type="ECO:0000256" key="1">
    <source>
        <dbReference type="SAM" id="Phobius"/>
    </source>
</evidence>
<dbReference type="AlphaFoldDB" id="A0A3M0N2W6"/>
<accession>A0A3M0N2W6</accession>
<dbReference type="OrthoDB" id="9799765at2"/>
<feature type="transmembrane region" description="Helical" evidence="1">
    <location>
        <begin position="135"/>
        <end position="155"/>
    </location>
</feature>
<proteinExistence type="predicted"/>
<dbReference type="PANTHER" id="PTHR40399:SF1">
    <property type="entry name" value="PTS SYSTEM GLUCITOL_SORBITOL-SPECIFIC EIIC COMPONENT"/>
    <property type="match status" value="1"/>
</dbReference>
<comment type="caution">
    <text evidence="2">The sequence shown here is derived from an EMBL/GenBank/DDBJ whole genome shotgun (WGS) entry which is preliminary data.</text>
</comment>
<dbReference type="GO" id="GO:0016020">
    <property type="term" value="C:membrane"/>
    <property type="evidence" value="ECO:0007669"/>
    <property type="project" value="InterPro"/>
</dbReference>
<dbReference type="InterPro" id="IPR004699">
    <property type="entry name" value="PTS_IID_sorb"/>
</dbReference>
<keyword evidence="3" id="KW-1185">Reference proteome</keyword>
<evidence type="ECO:0000313" key="2">
    <source>
        <dbReference type="EMBL" id="RMC38087.1"/>
    </source>
</evidence>
<dbReference type="Pfam" id="PF03608">
    <property type="entry name" value="EII-GUT"/>
    <property type="match status" value="1"/>
</dbReference>
<dbReference type="Proteomes" id="UP000273516">
    <property type="component" value="Unassembled WGS sequence"/>
</dbReference>
<dbReference type="PANTHER" id="PTHR40399">
    <property type="entry name" value="PTS SYSTEM GLUCITOL/SORBITOL-SPECIFIC EIIC COMPONENT"/>
    <property type="match status" value="1"/>
</dbReference>
<gene>
    <name evidence="2" type="ORF">C9E81_04295</name>
</gene>
<feature type="transmembrane region" description="Helical" evidence="1">
    <location>
        <begin position="215"/>
        <end position="237"/>
    </location>
</feature>
<reference evidence="2 3" key="1">
    <citation type="submission" date="2018-07" db="EMBL/GenBank/DDBJ databases">
        <authorList>
            <person name="Zhang Y."/>
            <person name="Wang L."/>
            <person name="Ma S."/>
        </authorList>
    </citation>
    <scope>NUCLEOTIDE SEQUENCE [LARGE SCALE GENOMIC DNA]</scope>
    <source>
        <strain evidence="2 3">4-2</strain>
    </source>
</reference>
<feature type="transmembrane region" description="Helical" evidence="1">
    <location>
        <begin position="93"/>
        <end position="114"/>
    </location>
</feature>
<organism evidence="2 3">
    <name type="scientific">Paracoccus alkanivorans</name>
    <dbReference type="NCBI Taxonomy" id="2116655"/>
    <lineage>
        <taxon>Bacteria</taxon>
        <taxon>Pseudomonadati</taxon>
        <taxon>Pseudomonadota</taxon>
        <taxon>Alphaproteobacteria</taxon>
        <taxon>Rhodobacterales</taxon>
        <taxon>Paracoccaceae</taxon>
        <taxon>Paracoccus</taxon>
    </lineage>
</organism>
<dbReference type="EMBL" id="QOKZ01000001">
    <property type="protein sequence ID" value="RMC38087.1"/>
    <property type="molecule type" value="Genomic_DNA"/>
</dbReference>
<protein>
    <submittedName>
        <fullName evidence="2">PTS beta-glucoside transporter subunit IIABC</fullName>
    </submittedName>
</protein>
<keyword evidence="1" id="KW-0812">Transmembrane</keyword>
<keyword evidence="1" id="KW-0472">Membrane</keyword>
<keyword evidence="1" id="KW-1133">Transmembrane helix</keyword>
<dbReference type="GO" id="GO:0009401">
    <property type="term" value="P:phosphoenolpyruvate-dependent sugar phosphotransferase system"/>
    <property type="evidence" value="ECO:0007669"/>
    <property type="project" value="InterPro"/>
</dbReference>
<name>A0A3M0N2W6_9RHOB</name>
<evidence type="ECO:0000313" key="3">
    <source>
        <dbReference type="Proteomes" id="UP000273516"/>
    </source>
</evidence>